<dbReference type="GO" id="GO:0005886">
    <property type="term" value="C:plasma membrane"/>
    <property type="evidence" value="ECO:0007669"/>
    <property type="project" value="UniProtKB-SubCell"/>
</dbReference>
<dbReference type="Pfam" id="PF02417">
    <property type="entry name" value="Chromate_transp"/>
    <property type="match status" value="1"/>
</dbReference>
<keyword evidence="4" id="KW-0812">Transmembrane</keyword>
<comment type="similarity">
    <text evidence="2">Belongs to the chromate ion transporter (CHR) (TC 2.A.51) family.</text>
</comment>
<keyword evidence="6" id="KW-0472">Membrane</keyword>
<dbReference type="PANTHER" id="PTHR43663">
    <property type="entry name" value="CHROMATE TRANSPORT PROTEIN-RELATED"/>
    <property type="match status" value="1"/>
</dbReference>
<sequence length="218" mass="24210">MNSIHTYTSILSFHTYQTKPYTREKARKGGSMTKLKHYLWLASISLFISTFTFGGGYVVVPMIRKYYVEKKRLFSNDELMEMAAVAQSSPGAIAINLSVLAGKKVAGLPGVFINAICSIIPPLVILGLISNWYAAFAANVTVMAVLKGMQACVTALIIDIVIDMYQLIRQESSRLLRLLVPISFVANAIFNLNVIYILFFSVGLCLLDTYFQQTREAS</sequence>
<evidence type="ECO:0000256" key="3">
    <source>
        <dbReference type="ARBA" id="ARBA00022475"/>
    </source>
</evidence>
<evidence type="ECO:0000256" key="6">
    <source>
        <dbReference type="ARBA" id="ARBA00023136"/>
    </source>
</evidence>
<organism evidence="7 8">
    <name type="scientific">Enterococcus avium</name>
    <name type="common">Streptococcus avium</name>
    <dbReference type="NCBI Taxonomy" id="33945"/>
    <lineage>
        <taxon>Bacteria</taxon>
        <taxon>Bacillati</taxon>
        <taxon>Bacillota</taxon>
        <taxon>Bacilli</taxon>
        <taxon>Lactobacillales</taxon>
        <taxon>Enterococcaceae</taxon>
        <taxon>Enterococcus</taxon>
    </lineage>
</organism>
<keyword evidence="5" id="KW-1133">Transmembrane helix</keyword>
<evidence type="ECO:0000256" key="5">
    <source>
        <dbReference type="ARBA" id="ARBA00022989"/>
    </source>
</evidence>
<evidence type="ECO:0000313" key="7">
    <source>
        <dbReference type="EMBL" id="RVU93385.1"/>
    </source>
</evidence>
<keyword evidence="3" id="KW-1003">Cell membrane</keyword>
<dbReference type="InterPro" id="IPR052518">
    <property type="entry name" value="CHR_Transporter"/>
</dbReference>
<evidence type="ECO:0000313" key="8">
    <source>
        <dbReference type="Proteomes" id="UP000288388"/>
    </source>
</evidence>
<dbReference type="AlphaFoldDB" id="A0A437UII0"/>
<comment type="caution">
    <text evidence="7">The sequence shown here is derived from an EMBL/GenBank/DDBJ whole genome shotgun (WGS) entry which is preliminary data.</text>
</comment>
<evidence type="ECO:0000256" key="4">
    <source>
        <dbReference type="ARBA" id="ARBA00022692"/>
    </source>
</evidence>
<evidence type="ECO:0000256" key="1">
    <source>
        <dbReference type="ARBA" id="ARBA00004651"/>
    </source>
</evidence>
<comment type="subcellular location">
    <subcellularLocation>
        <location evidence="1">Cell membrane</location>
        <topology evidence="1">Multi-pass membrane protein</topology>
    </subcellularLocation>
</comment>
<proteinExistence type="inferred from homology"/>
<protein>
    <submittedName>
        <fullName evidence="7">Chromate transporter</fullName>
    </submittedName>
</protein>
<dbReference type="InterPro" id="IPR003370">
    <property type="entry name" value="Chromate_transpt"/>
</dbReference>
<reference evidence="7 8" key="1">
    <citation type="submission" date="2018-12" db="EMBL/GenBank/DDBJ databases">
        <title>A novel vanA-carrying plasmid in a clinical isolate of Enterococcus avium.</title>
        <authorList>
            <person name="Bernasconi O.J."/>
            <person name="Luzzaro F."/>
            <person name="Endimiani A."/>
        </authorList>
    </citation>
    <scope>NUCLEOTIDE SEQUENCE [LARGE SCALE GENOMIC DNA]</scope>
    <source>
        <strain evidence="7 8">LC0559/18</strain>
    </source>
</reference>
<accession>A0A437UII0</accession>
<evidence type="ECO:0000256" key="2">
    <source>
        <dbReference type="ARBA" id="ARBA00005262"/>
    </source>
</evidence>
<dbReference type="EMBL" id="RYZS01000001">
    <property type="protein sequence ID" value="RVU93385.1"/>
    <property type="molecule type" value="Genomic_DNA"/>
</dbReference>
<dbReference type="GO" id="GO:0015109">
    <property type="term" value="F:chromate transmembrane transporter activity"/>
    <property type="evidence" value="ECO:0007669"/>
    <property type="project" value="InterPro"/>
</dbReference>
<name>A0A437UII0_ENTAV</name>
<dbReference type="PANTHER" id="PTHR43663:SF1">
    <property type="entry name" value="CHROMATE TRANSPORTER"/>
    <property type="match status" value="1"/>
</dbReference>
<dbReference type="Proteomes" id="UP000288388">
    <property type="component" value="Unassembled WGS sequence"/>
</dbReference>
<gene>
    <name evidence="7" type="ORF">EK398_00100</name>
</gene>